<proteinExistence type="predicted"/>
<dbReference type="OrthoDB" id="5398191at2759"/>
<sequence>MQQFNTFFKNKNSNTSANSSQPPPARRKSQDPVLSPEDEAFLRSVTSDSPSATAQDAVASEQAGDQPSSPLSGDAPAPAPISPVEEFGKDLGERERRKSLTEHSAGNEESSATGTAAEPSAKAGRSGSPKKRRPWSVLWKKSDKKAPETREPEAAPAPTTALATTDTPSSGKETQQENEDMTEILDKLNLAADNNRVFSISDETQELLRKFKLIFKDLINGVPTAYHDLEMLLTNGNRQLQDTYSNLPSFLQKLIEKLPERWTETLAPEMIAAAAERASKSGVNVDNVGKAAAAANKMGIQVPSLKELVGKPAAIVGMLRSIMAFLRARFPAVLGMNVLWSLALFILLFVLWYCHKRGREVRLENERLVTEEEIEKMNQDSSDGPGTESQIRSTETLTTTAAQGASASEVREGIKEAQKAREKRASSVVEEQTQPQAQAQGQKENEKEDKPVRLENEPIKPTRSKSILSIFGRSGSTNSTPTTASKVTPYPGT</sequence>
<protein>
    <submittedName>
        <fullName evidence="3">Uncharacterized protein</fullName>
    </submittedName>
</protein>
<name>A0A1L9PEK2_ASPVE</name>
<feature type="compositionally biased region" description="Polar residues" evidence="1">
    <location>
        <begin position="379"/>
        <end position="406"/>
    </location>
</feature>
<feature type="transmembrane region" description="Helical" evidence="2">
    <location>
        <begin position="332"/>
        <end position="354"/>
    </location>
</feature>
<reference evidence="4" key="1">
    <citation type="journal article" date="2017" name="Genome Biol.">
        <title>Comparative genomics reveals high biological diversity and specific adaptations in the industrially and medically important fungal genus Aspergillus.</title>
        <authorList>
            <person name="de Vries R.P."/>
            <person name="Riley R."/>
            <person name="Wiebenga A."/>
            <person name="Aguilar-Osorio G."/>
            <person name="Amillis S."/>
            <person name="Uchima C.A."/>
            <person name="Anderluh G."/>
            <person name="Asadollahi M."/>
            <person name="Askin M."/>
            <person name="Barry K."/>
            <person name="Battaglia E."/>
            <person name="Bayram O."/>
            <person name="Benocci T."/>
            <person name="Braus-Stromeyer S.A."/>
            <person name="Caldana C."/>
            <person name="Canovas D."/>
            <person name="Cerqueira G.C."/>
            <person name="Chen F."/>
            <person name="Chen W."/>
            <person name="Choi C."/>
            <person name="Clum A."/>
            <person name="Dos Santos R.A."/>
            <person name="Damasio A.R."/>
            <person name="Diallinas G."/>
            <person name="Emri T."/>
            <person name="Fekete E."/>
            <person name="Flipphi M."/>
            <person name="Freyberg S."/>
            <person name="Gallo A."/>
            <person name="Gournas C."/>
            <person name="Habgood R."/>
            <person name="Hainaut M."/>
            <person name="Harispe M.L."/>
            <person name="Henrissat B."/>
            <person name="Hilden K.S."/>
            <person name="Hope R."/>
            <person name="Hossain A."/>
            <person name="Karabika E."/>
            <person name="Karaffa L."/>
            <person name="Karanyi Z."/>
            <person name="Krasevec N."/>
            <person name="Kuo A."/>
            <person name="Kusch H."/>
            <person name="LaButti K."/>
            <person name="Lagendijk E.L."/>
            <person name="Lapidus A."/>
            <person name="Levasseur A."/>
            <person name="Lindquist E."/>
            <person name="Lipzen A."/>
            <person name="Logrieco A.F."/>
            <person name="MacCabe A."/>
            <person name="Maekelae M.R."/>
            <person name="Malavazi I."/>
            <person name="Melin P."/>
            <person name="Meyer V."/>
            <person name="Mielnichuk N."/>
            <person name="Miskei M."/>
            <person name="Molnar A.P."/>
            <person name="Mule G."/>
            <person name="Ngan C.Y."/>
            <person name="Orejas M."/>
            <person name="Orosz E."/>
            <person name="Ouedraogo J.P."/>
            <person name="Overkamp K.M."/>
            <person name="Park H.-S."/>
            <person name="Perrone G."/>
            <person name="Piumi F."/>
            <person name="Punt P.J."/>
            <person name="Ram A.F."/>
            <person name="Ramon A."/>
            <person name="Rauscher S."/>
            <person name="Record E."/>
            <person name="Riano-Pachon D.M."/>
            <person name="Robert V."/>
            <person name="Roehrig J."/>
            <person name="Ruller R."/>
            <person name="Salamov A."/>
            <person name="Salih N.S."/>
            <person name="Samson R.A."/>
            <person name="Sandor E."/>
            <person name="Sanguinetti M."/>
            <person name="Schuetze T."/>
            <person name="Sepcic K."/>
            <person name="Shelest E."/>
            <person name="Sherlock G."/>
            <person name="Sophianopoulou V."/>
            <person name="Squina F.M."/>
            <person name="Sun H."/>
            <person name="Susca A."/>
            <person name="Todd R.B."/>
            <person name="Tsang A."/>
            <person name="Unkles S.E."/>
            <person name="van de Wiele N."/>
            <person name="van Rossen-Uffink D."/>
            <person name="Oliveira J.V."/>
            <person name="Vesth T.C."/>
            <person name="Visser J."/>
            <person name="Yu J.-H."/>
            <person name="Zhou M."/>
            <person name="Andersen M.R."/>
            <person name="Archer D.B."/>
            <person name="Baker S.E."/>
            <person name="Benoit I."/>
            <person name="Brakhage A.A."/>
            <person name="Braus G.H."/>
            <person name="Fischer R."/>
            <person name="Frisvad J.C."/>
            <person name="Goldman G.H."/>
            <person name="Houbraken J."/>
            <person name="Oakley B."/>
            <person name="Pocsi I."/>
            <person name="Scazzocchio C."/>
            <person name="Seiboth B."/>
            <person name="vanKuyk P.A."/>
            <person name="Wortman J."/>
            <person name="Dyer P.S."/>
            <person name="Grigoriev I.V."/>
        </authorList>
    </citation>
    <scope>NUCLEOTIDE SEQUENCE [LARGE SCALE GENOMIC DNA]</scope>
    <source>
        <strain evidence="4">CBS 583.65</strain>
    </source>
</reference>
<keyword evidence="2" id="KW-1133">Transmembrane helix</keyword>
<dbReference type="GeneID" id="63731061"/>
<accession>A0A1L9PEK2</accession>
<feature type="compositionally biased region" description="Polar residues" evidence="1">
    <location>
        <begin position="474"/>
        <end position="486"/>
    </location>
</feature>
<dbReference type="VEuPathDB" id="FungiDB:ASPVEDRAFT_60750"/>
<feature type="compositionally biased region" description="Basic and acidic residues" evidence="1">
    <location>
        <begin position="443"/>
        <end position="460"/>
    </location>
</feature>
<keyword evidence="2" id="KW-0472">Membrane</keyword>
<dbReference type="EMBL" id="KV878127">
    <property type="protein sequence ID" value="OJI99929.1"/>
    <property type="molecule type" value="Genomic_DNA"/>
</dbReference>
<dbReference type="AlphaFoldDB" id="A0A1L9PEK2"/>
<evidence type="ECO:0000256" key="1">
    <source>
        <dbReference type="SAM" id="MobiDB-lite"/>
    </source>
</evidence>
<keyword evidence="2" id="KW-0812">Transmembrane</keyword>
<evidence type="ECO:0000313" key="3">
    <source>
        <dbReference type="EMBL" id="OJI99929.1"/>
    </source>
</evidence>
<evidence type="ECO:0000256" key="2">
    <source>
        <dbReference type="SAM" id="Phobius"/>
    </source>
</evidence>
<dbReference type="STRING" id="1036611.A0A1L9PEK2"/>
<dbReference type="RefSeq" id="XP_040665692.1">
    <property type="nucleotide sequence ID" value="XM_040815550.1"/>
</dbReference>
<feature type="compositionally biased region" description="Basic and acidic residues" evidence="1">
    <location>
        <begin position="86"/>
        <end position="101"/>
    </location>
</feature>
<feature type="region of interest" description="Disordered" evidence="1">
    <location>
        <begin position="374"/>
        <end position="493"/>
    </location>
</feature>
<feature type="compositionally biased region" description="Low complexity" evidence="1">
    <location>
        <begin position="1"/>
        <end position="20"/>
    </location>
</feature>
<organism evidence="3 4">
    <name type="scientific">Aspergillus versicolor CBS 583.65</name>
    <dbReference type="NCBI Taxonomy" id="1036611"/>
    <lineage>
        <taxon>Eukaryota</taxon>
        <taxon>Fungi</taxon>
        <taxon>Dikarya</taxon>
        <taxon>Ascomycota</taxon>
        <taxon>Pezizomycotina</taxon>
        <taxon>Eurotiomycetes</taxon>
        <taxon>Eurotiomycetidae</taxon>
        <taxon>Eurotiales</taxon>
        <taxon>Aspergillaceae</taxon>
        <taxon>Aspergillus</taxon>
        <taxon>Aspergillus subgen. Nidulantes</taxon>
    </lineage>
</organism>
<evidence type="ECO:0000313" key="4">
    <source>
        <dbReference type="Proteomes" id="UP000184073"/>
    </source>
</evidence>
<feature type="compositionally biased region" description="Low complexity" evidence="1">
    <location>
        <begin position="432"/>
        <end position="442"/>
    </location>
</feature>
<feature type="compositionally biased region" description="Basic and acidic residues" evidence="1">
    <location>
        <begin position="409"/>
        <end position="425"/>
    </location>
</feature>
<feature type="compositionally biased region" description="Polar residues" evidence="1">
    <location>
        <begin position="102"/>
        <end position="114"/>
    </location>
</feature>
<feature type="region of interest" description="Disordered" evidence="1">
    <location>
        <begin position="1"/>
        <end position="179"/>
    </location>
</feature>
<keyword evidence="4" id="KW-1185">Reference proteome</keyword>
<dbReference type="Proteomes" id="UP000184073">
    <property type="component" value="Unassembled WGS sequence"/>
</dbReference>
<feature type="compositionally biased region" description="Basic and acidic residues" evidence="1">
    <location>
        <begin position="140"/>
        <end position="153"/>
    </location>
</feature>
<gene>
    <name evidence="3" type="ORF">ASPVEDRAFT_60750</name>
</gene>
<feature type="compositionally biased region" description="Low complexity" evidence="1">
    <location>
        <begin position="154"/>
        <end position="168"/>
    </location>
</feature>
<feature type="compositionally biased region" description="Polar residues" evidence="1">
    <location>
        <begin position="44"/>
        <end position="54"/>
    </location>
</feature>